<comment type="caution">
    <text evidence="3">The sequence shown here is derived from an EMBL/GenBank/DDBJ whole genome shotgun (WGS) entry which is preliminary data.</text>
</comment>
<feature type="domain" description="HTH cro/C1-type" evidence="2">
    <location>
        <begin position="6"/>
        <end position="60"/>
    </location>
</feature>
<dbReference type="PANTHER" id="PTHR46558:SF14">
    <property type="entry name" value="HTH-TYPE TRANSCRIPTIONAL REGULATOR ANSR"/>
    <property type="match status" value="1"/>
</dbReference>
<dbReference type="OrthoDB" id="1766270at2"/>
<dbReference type="SMART" id="SM00530">
    <property type="entry name" value="HTH_XRE"/>
    <property type="match status" value="1"/>
</dbReference>
<protein>
    <submittedName>
        <fullName evidence="3">Helix-turn-helix transcriptional regulator</fullName>
    </submittedName>
</protein>
<organism evidence="3 4">
    <name type="scientific">Clostridium botulinum</name>
    <dbReference type="NCBI Taxonomy" id="1491"/>
    <lineage>
        <taxon>Bacteria</taxon>
        <taxon>Bacillati</taxon>
        <taxon>Bacillota</taxon>
        <taxon>Clostridia</taxon>
        <taxon>Eubacteriales</taxon>
        <taxon>Clostridiaceae</taxon>
        <taxon>Clostridium</taxon>
    </lineage>
</organism>
<dbReference type="RefSeq" id="WP_053341710.1">
    <property type="nucleotide sequence ID" value="NZ_LFPD01000008.1"/>
</dbReference>
<proteinExistence type="predicted"/>
<dbReference type="PANTHER" id="PTHR46558">
    <property type="entry name" value="TRACRIPTIONAL REGULATORY PROTEIN-RELATED-RELATED"/>
    <property type="match status" value="1"/>
</dbReference>
<dbReference type="PROSITE" id="PS50943">
    <property type="entry name" value="HTH_CROC1"/>
    <property type="match status" value="1"/>
</dbReference>
<dbReference type="AlphaFoldDB" id="A0A846JR17"/>
<dbReference type="InterPro" id="IPR010982">
    <property type="entry name" value="Lambda_DNA-bd_dom_sf"/>
</dbReference>
<dbReference type="GO" id="GO:0003677">
    <property type="term" value="F:DNA binding"/>
    <property type="evidence" value="ECO:0007669"/>
    <property type="project" value="UniProtKB-KW"/>
</dbReference>
<evidence type="ECO:0000256" key="1">
    <source>
        <dbReference type="ARBA" id="ARBA00023125"/>
    </source>
</evidence>
<reference evidence="3 4" key="1">
    <citation type="submission" date="2019-04" db="EMBL/GenBank/DDBJ databases">
        <title>Genome sequencing of Clostridium botulinum Groups I-IV and Clostridium butyricum.</title>
        <authorList>
            <person name="Brunt J."/>
            <person name="Van Vliet A.H.M."/>
            <person name="Stringer S.C."/>
            <person name="Carter A.T."/>
            <person name="Peck M.W."/>
        </authorList>
    </citation>
    <scope>NUCLEOTIDE SEQUENCE [LARGE SCALE GENOMIC DNA]</scope>
    <source>
        <strain evidence="3 4">CB-K-33E</strain>
    </source>
</reference>
<evidence type="ECO:0000259" key="2">
    <source>
        <dbReference type="PROSITE" id="PS50943"/>
    </source>
</evidence>
<dbReference type="InterPro" id="IPR001387">
    <property type="entry name" value="Cro/C1-type_HTH"/>
</dbReference>
<sequence>MFNKKLRKLRTDNELSQKTLASILGVSPSTVAMYEQGRRTPDNEMLKKIADYFNVSIDFLLGADFKTRINSSIVEKKVIEILDAISNKGLDPNNMDLKEFDRILEMYMLAKGIKKD</sequence>
<dbReference type="CDD" id="cd00093">
    <property type="entry name" value="HTH_XRE"/>
    <property type="match status" value="1"/>
</dbReference>
<name>A0A846JR17_CLOBO</name>
<evidence type="ECO:0000313" key="3">
    <source>
        <dbReference type="EMBL" id="NFN35087.1"/>
    </source>
</evidence>
<accession>A0A846JR17</accession>
<dbReference type="Pfam" id="PF01381">
    <property type="entry name" value="HTH_3"/>
    <property type="match status" value="1"/>
</dbReference>
<dbReference type="Proteomes" id="UP000473681">
    <property type="component" value="Unassembled WGS sequence"/>
</dbReference>
<gene>
    <name evidence="3" type="ORF">FDB51_08075</name>
</gene>
<dbReference type="Gene3D" id="1.10.260.40">
    <property type="entry name" value="lambda repressor-like DNA-binding domains"/>
    <property type="match status" value="1"/>
</dbReference>
<dbReference type="EMBL" id="SWVK01000009">
    <property type="protein sequence ID" value="NFN35087.1"/>
    <property type="molecule type" value="Genomic_DNA"/>
</dbReference>
<keyword evidence="1" id="KW-0238">DNA-binding</keyword>
<evidence type="ECO:0000313" key="4">
    <source>
        <dbReference type="Proteomes" id="UP000473681"/>
    </source>
</evidence>
<dbReference type="SUPFAM" id="SSF47413">
    <property type="entry name" value="lambda repressor-like DNA-binding domains"/>
    <property type="match status" value="1"/>
</dbReference>